<evidence type="ECO:0000256" key="4">
    <source>
        <dbReference type="ARBA" id="ARBA00022989"/>
    </source>
</evidence>
<sequence>MPLIVKCSSQLSNFIFCSHFPKHLLHLLLLGFSISRYQGVLCCLFSVFFSLLITVMSPGIESGVLLDSEEGRILSNDGFIHGFLRRLPLKEVAEELRLLGKIAWPVVITTLLLHSKSIVSMLFLGHLGNSELAGGSLAISFANVTGFSVIKGLSMGMEPICCQAYGAKRWSVLTQTFQRTLCLLLLAAIPISVLWLNMEPLLLLLGQDPDITQLAKLYLQFSIPELMAQVHFQPLRVFLRAQCITKPLSFVSAFGLILHLPINYFLVIHLGLGVKGVALASACITMNLNLALLLYLVVSKTILKPWDEMTILSLSKGWKPVLALAMPSVVAVCLEWWWYEIMLFLCGLLHNPFATMAAMGILIQMAGLLYVFPHALSLGLSTRIGHELGAGQASRARRTTVIGLAVAVALGMTAFGFTTLARYAWGKMYTSEPETLTLVSIALPILGFCEVGNCPQTAACGVLRGSARPKTGAQINFIAFYIIGLPVAIIMAFVFKIGFLGLCFGLIAAQASCMCMMVYELVQTDWKHQVKRAAELTRVADETDHLKTSLLS</sequence>
<dbReference type="InterPro" id="IPR002528">
    <property type="entry name" value="MATE_fam"/>
</dbReference>
<evidence type="ECO:0000256" key="6">
    <source>
        <dbReference type="RuleBase" id="RU004914"/>
    </source>
</evidence>
<evidence type="ECO:0000313" key="8">
    <source>
        <dbReference type="Proteomes" id="UP001279734"/>
    </source>
</evidence>
<feature type="transmembrane region" description="Helical" evidence="6">
    <location>
        <begin position="437"/>
        <end position="463"/>
    </location>
</feature>
<feature type="transmembrane region" description="Helical" evidence="6">
    <location>
        <begin position="499"/>
        <end position="522"/>
    </location>
</feature>
<keyword evidence="3 6" id="KW-0812">Transmembrane</keyword>
<feature type="transmembrane region" description="Helical" evidence="6">
    <location>
        <begin position="475"/>
        <end position="493"/>
    </location>
</feature>
<keyword evidence="4 6" id="KW-1133">Transmembrane helix</keyword>
<dbReference type="EMBL" id="BSYO01000009">
    <property type="protein sequence ID" value="GMH10018.1"/>
    <property type="molecule type" value="Genomic_DNA"/>
</dbReference>
<dbReference type="GO" id="GO:0015297">
    <property type="term" value="F:antiporter activity"/>
    <property type="evidence" value="ECO:0007669"/>
    <property type="project" value="InterPro"/>
</dbReference>
<dbReference type="InterPro" id="IPR045069">
    <property type="entry name" value="MATE_euk"/>
</dbReference>
<dbReference type="NCBIfam" id="TIGR00797">
    <property type="entry name" value="matE"/>
    <property type="match status" value="1"/>
</dbReference>
<protein>
    <recommendedName>
        <fullName evidence="6">Protein DETOXIFICATION</fullName>
    </recommendedName>
    <alternativeName>
        <fullName evidence="6">Multidrug and toxic compound extrusion protein</fullName>
    </alternativeName>
</protein>
<dbReference type="GO" id="GO:0042910">
    <property type="term" value="F:xenobiotic transmembrane transporter activity"/>
    <property type="evidence" value="ECO:0007669"/>
    <property type="project" value="InterPro"/>
</dbReference>
<dbReference type="GO" id="GO:0016020">
    <property type="term" value="C:membrane"/>
    <property type="evidence" value="ECO:0007669"/>
    <property type="project" value="UniProtKB-SubCell"/>
</dbReference>
<accession>A0AAD3XMA2</accession>
<dbReference type="GO" id="GO:1990961">
    <property type="term" value="P:xenobiotic detoxification by transmembrane export across the plasma membrane"/>
    <property type="evidence" value="ECO:0007669"/>
    <property type="project" value="InterPro"/>
</dbReference>
<gene>
    <name evidence="7" type="ORF">Nepgr_011859</name>
</gene>
<dbReference type="Pfam" id="PF01554">
    <property type="entry name" value="MatE"/>
    <property type="match status" value="2"/>
</dbReference>
<evidence type="ECO:0000256" key="2">
    <source>
        <dbReference type="ARBA" id="ARBA00010199"/>
    </source>
</evidence>
<feature type="transmembrane region" description="Helical" evidence="6">
    <location>
        <begin position="278"/>
        <end position="298"/>
    </location>
</feature>
<feature type="transmembrane region" description="Helical" evidence="6">
    <location>
        <begin position="248"/>
        <end position="272"/>
    </location>
</feature>
<dbReference type="Proteomes" id="UP001279734">
    <property type="component" value="Unassembled WGS sequence"/>
</dbReference>
<reference evidence="7" key="1">
    <citation type="submission" date="2023-05" db="EMBL/GenBank/DDBJ databases">
        <title>Nepenthes gracilis genome sequencing.</title>
        <authorList>
            <person name="Fukushima K."/>
        </authorList>
    </citation>
    <scope>NUCLEOTIDE SEQUENCE</scope>
    <source>
        <strain evidence="7">SING2019-196</strain>
    </source>
</reference>
<name>A0AAD3XMA2_NEPGR</name>
<keyword evidence="5 6" id="KW-0472">Membrane</keyword>
<proteinExistence type="inferred from homology"/>
<feature type="transmembrane region" description="Helical" evidence="6">
    <location>
        <begin position="359"/>
        <end position="380"/>
    </location>
</feature>
<keyword evidence="8" id="KW-1185">Reference proteome</keyword>
<organism evidence="7 8">
    <name type="scientific">Nepenthes gracilis</name>
    <name type="common">Slender pitcher plant</name>
    <dbReference type="NCBI Taxonomy" id="150966"/>
    <lineage>
        <taxon>Eukaryota</taxon>
        <taxon>Viridiplantae</taxon>
        <taxon>Streptophyta</taxon>
        <taxon>Embryophyta</taxon>
        <taxon>Tracheophyta</taxon>
        <taxon>Spermatophyta</taxon>
        <taxon>Magnoliopsida</taxon>
        <taxon>eudicotyledons</taxon>
        <taxon>Gunneridae</taxon>
        <taxon>Pentapetalae</taxon>
        <taxon>Caryophyllales</taxon>
        <taxon>Nepenthaceae</taxon>
        <taxon>Nepenthes</taxon>
    </lineage>
</organism>
<evidence type="ECO:0000256" key="3">
    <source>
        <dbReference type="ARBA" id="ARBA00022692"/>
    </source>
</evidence>
<comment type="caution">
    <text evidence="6">Lacks conserved residue(s) required for the propagation of feature annotation.</text>
</comment>
<comment type="caution">
    <text evidence="7">The sequence shown here is derived from an EMBL/GenBank/DDBJ whole genome shotgun (WGS) entry which is preliminary data.</text>
</comment>
<dbReference type="PANTHER" id="PTHR11206">
    <property type="entry name" value="MULTIDRUG RESISTANCE PROTEIN"/>
    <property type="match status" value="1"/>
</dbReference>
<comment type="subcellular location">
    <subcellularLocation>
        <location evidence="1">Membrane</location>
        <topology evidence="1">Multi-pass membrane protein</topology>
    </subcellularLocation>
</comment>
<dbReference type="CDD" id="cd13132">
    <property type="entry name" value="MATE_eukaryotic"/>
    <property type="match status" value="1"/>
</dbReference>
<feature type="transmembrane region" description="Helical" evidence="6">
    <location>
        <begin position="401"/>
        <end position="425"/>
    </location>
</feature>
<evidence type="ECO:0000256" key="1">
    <source>
        <dbReference type="ARBA" id="ARBA00004141"/>
    </source>
</evidence>
<feature type="transmembrane region" description="Helical" evidence="6">
    <location>
        <begin position="177"/>
        <end position="196"/>
    </location>
</feature>
<dbReference type="AlphaFoldDB" id="A0AAD3XMA2"/>
<evidence type="ECO:0000313" key="7">
    <source>
        <dbReference type="EMBL" id="GMH10018.1"/>
    </source>
</evidence>
<feature type="transmembrane region" description="Helical" evidence="6">
    <location>
        <begin position="318"/>
        <end position="339"/>
    </location>
</feature>
<comment type="similarity">
    <text evidence="2 6">Belongs to the multi antimicrobial extrusion (MATE) (TC 2.A.66.1) family.</text>
</comment>
<evidence type="ECO:0000256" key="5">
    <source>
        <dbReference type="ARBA" id="ARBA00023136"/>
    </source>
</evidence>